<accession>A0A4U8V059</accession>
<evidence type="ECO:0000256" key="1">
    <source>
        <dbReference type="SAM" id="MobiDB-lite"/>
    </source>
</evidence>
<dbReference type="AlphaFoldDB" id="A0A4U8V059"/>
<sequence length="69" mass="7428">MPPLHACTLLYLLDVLDYLYFAANTELWLKGHPGQSPAVASAPSSVAADAQEPLSLSQLQSQSEDITSR</sequence>
<feature type="compositionally biased region" description="Low complexity" evidence="1">
    <location>
        <begin position="36"/>
        <end position="63"/>
    </location>
</feature>
<reference evidence="3 4" key="1">
    <citation type="journal article" date="2015" name="Genome Biol.">
        <title>Comparative genomics of Steinernema reveals deeply conserved gene regulatory networks.</title>
        <authorList>
            <person name="Dillman A.R."/>
            <person name="Macchietto M."/>
            <person name="Porter C.F."/>
            <person name="Rogers A."/>
            <person name="Williams B."/>
            <person name="Antoshechkin I."/>
            <person name="Lee M.M."/>
            <person name="Goodwin Z."/>
            <person name="Lu X."/>
            <person name="Lewis E.E."/>
            <person name="Goodrich-Blair H."/>
            <person name="Stock S.P."/>
            <person name="Adams B.J."/>
            <person name="Sternberg P.W."/>
            <person name="Mortazavi A."/>
        </authorList>
    </citation>
    <scope>NUCLEOTIDE SEQUENCE [LARGE SCALE GENOMIC DNA]</scope>
    <source>
        <strain evidence="3 4">ALL</strain>
    </source>
</reference>
<name>A0A4U8V059_STECR</name>
<keyword evidence="4" id="KW-1185">Reference proteome</keyword>
<organism evidence="3 4">
    <name type="scientific">Steinernema carpocapsae</name>
    <name type="common">Entomopathogenic nematode</name>
    <dbReference type="NCBI Taxonomy" id="34508"/>
    <lineage>
        <taxon>Eukaryota</taxon>
        <taxon>Metazoa</taxon>
        <taxon>Ecdysozoa</taxon>
        <taxon>Nematoda</taxon>
        <taxon>Chromadorea</taxon>
        <taxon>Rhabditida</taxon>
        <taxon>Tylenchina</taxon>
        <taxon>Panagrolaimomorpha</taxon>
        <taxon>Strongyloidoidea</taxon>
        <taxon>Steinernematidae</taxon>
        <taxon>Steinernema</taxon>
    </lineage>
</organism>
<evidence type="ECO:0000313" key="4">
    <source>
        <dbReference type="Proteomes" id="UP000298663"/>
    </source>
</evidence>
<feature type="region of interest" description="Disordered" evidence="1">
    <location>
        <begin position="34"/>
        <end position="69"/>
    </location>
</feature>
<protein>
    <submittedName>
        <fullName evidence="3">Uncharacterized protein</fullName>
    </submittedName>
</protein>
<evidence type="ECO:0000256" key="2">
    <source>
        <dbReference type="SAM" id="SignalP"/>
    </source>
</evidence>
<evidence type="ECO:0000313" key="3">
    <source>
        <dbReference type="EMBL" id="TMS38784.1"/>
    </source>
</evidence>
<dbReference type="EMBL" id="AZBU02000001">
    <property type="protein sequence ID" value="TMS38784.1"/>
    <property type="molecule type" value="Genomic_DNA"/>
</dbReference>
<gene>
    <name evidence="3" type="ORF">L596_005429</name>
</gene>
<feature type="chain" id="PRO_5020832331" evidence="2">
    <location>
        <begin position="23"/>
        <end position="69"/>
    </location>
</feature>
<comment type="caution">
    <text evidence="3">The sequence shown here is derived from an EMBL/GenBank/DDBJ whole genome shotgun (WGS) entry which is preliminary data.</text>
</comment>
<reference evidence="3 4" key="2">
    <citation type="journal article" date="2019" name="G3 (Bethesda)">
        <title>Hybrid Assembly of the Genome of the Entomopathogenic Nematode Steinernema carpocapsae Identifies the X-Chromosome.</title>
        <authorList>
            <person name="Serra L."/>
            <person name="Macchietto M."/>
            <person name="Macias-Munoz A."/>
            <person name="McGill C.J."/>
            <person name="Rodriguez I.M."/>
            <person name="Rodriguez B."/>
            <person name="Murad R."/>
            <person name="Mortazavi A."/>
        </authorList>
    </citation>
    <scope>NUCLEOTIDE SEQUENCE [LARGE SCALE GENOMIC DNA]</scope>
    <source>
        <strain evidence="3 4">ALL</strain>
    </source>
</reference>
<keyword evidence="2" id="KW-0732">Signal</keyword>
<proteinExistence type="predicted"/>
<dbReference type="Proteomes" id="UP000298663">
    <property type="component" value="Unassembled WGS sequence"/>
</dbReference>
<feature type="signal peptide" evidence="2">
    <location>
        <begin position="1"/>
        <end position="22"/>
    </location>
</feature>